<evidence type="ECO:0000256" key="2">
    <source>
        <dbReference type="ARBA" id="ARBA00022630"/>
    </source>
</evidence>
<dbReference type="AlphaFoldDB" id="A0A235FEK7"/>
<feature type="domain" description="Nitroreductase" evidence="9">
    <location>
        <begin position="7"/>
        <end position="162"/>
    </location>
</feature>
<organism evidence="10 11">
    <name type="scientific">Fictibacillus aquaticus</name>
    <dbReference type="NCBI Taxonomy" id="2021314"/>
    <lineage>
        <taxon>Bacteria</taxon>
        <taxon>Bacillati</taxon>
        <taxon>Bacillota</taxon>
        <taxon>Bacilli</taxon>
        <taxon>Bacillales</taxon>
        <taxon>Fictibacillaceae</taxon>
        <taxon>Fictibacillus</taxon>
    </lineage>
</organism>
<dbReference type="OrthoDB" id="9804207at2"/>
<keyword evidence="4 7" id="KW-0521">NADP</keyword>
<dbReference type="CDD" id="cd02135">
    <property type="entry name" value="YdjA-like"/>
    <property type="match status" value="1"/>
</dbReference>
<reference evidence="10 11" key="1">
    <citation type="submission" date="2017-07" db="EMBL/GenBank/DDBJ databases">
        <title>Fictibacillus sp. nov. GDSW-R2A3 Genome sequencing and assembly.</title>
        <authorList>
            <person name="Mayilraj S."/>
        </authorList>
    </citation>
    <scope>NUCLEOTIDE SEQUENCE [LARGE SCALE GENOMIC DNA]</scope>
    <source>
        <strain evidence="10 11">GDSW-R2A3</strain>
    </source>
</reference>
<evidence type="ECO:0000256" key="7">
    <source>
        <dbReference type="PIRNR" id="PIRNR000232"/>
    </source>
</evidence>
<dbReference type="Gene3D" id="3.40.109.10">
    <property type="entry name" value="NADH Oxidase"/>
    <property type="match status" value="1"/>
</dbReference>
<proteinExistence type="inferred from homology"/>
<dbReference type="InterPro" id="IPR052530">
    <property type="entry name" value="NAD(P)H_nitroreductase"/>
</dbReference>
<dbReference type="PANTHER" id="PTHR43821:SF1">
    <property type="entry name" value="NAD(P)H NITROREDUCTASE YDJA-RELATED"/>
    <property type="match status" value="1"/>
</dbReference>
<evidence type="ECO:0000259" key="9">
    <source>
        <dbReference type="Pfam" id="PF00881"/>
    </source>
</evidence>
<feature type="binding site" description="in other chain" evidence="8">
    <location>
        <begin position="10"/>
        <end position="12"/>
    </location>
    <ligand>
        <name>FMN</name>
        <dbReference type="ChEBI" id="CHEBI:58210"/>
        <note>ligand shared between dimeric partners</note>
    </ligand>
</feature>
<dbReference type="EMBL" id="NOII01000001">
    <property type="protein sequence ID" value="OYD59788.1"/>
    <property type="molecule type" value="Genomic_DNA"/>
</dbReference>
<keyword evidence="2 7" id="KW-0285">Flavoprotein</keyword>
<dbReference type="InterPro" id="IPR026021">
    <property type="entry name" value="YdjA-like"/>
</dbReference>
<evidence type="ECO:0000256" key="1">
    <source>
        <dbReference type="ARBA" id="ARBA00007118"/>
    </source>
</evidence>
<evidence type="ECO:0000256" key="8">
    <source>
        <dbReference type="PIRSR" id="PIRSR000232-1"/>
    </source>
</evidence>
<gene>
    <name evidence="10" type="ORF">CGZ90_01615</name>
</gene>
<evidence type="ECO:0000256" key="4">
    <source>
        <dbReference type="ARBA" id="ARBA00022857"/>
    </source>
</evidence>
<evidence type="ECO:0000256" key="6">
    <source>
        <dbReference type="ARBA" id="ARBA00023027"/>
    </source>
</evidence>
<dbReference type="EC" id="1.-.-.-" evidence="7"/>
<dbReference type="PIRSF" id="PIRSF000232">
    <property type="entry name" value="YdjA"/>
    <property type="match status" value="1"/>
</dbReference>
<comment type="similarity">
    <text evidence="1 7">Belongs to the nitroreductase family.</text>
</comment>
<dbReference type="Pfam" id="PF00881">
    <property type="entry name" value="Nitroreductase"/>
    <property type="match status" value="1"/>
</dbReference>
<feature type="binding site" description="in other chain" evidence="8">
    <location>
        <begin position="131"/>
        <end position="133"/>
    </location>
    <ligand>
        <name>FMN</name>
        <dbReference type="ChEBI" id="CHEBI:58210"/>
        <note>ligand shared between dimeric partners</note>
    </ligand>
</feature>
<keyword evidence="11" id="KW-1185">Reference proteome</keyword>
<evidence type="ECO:0000313" key="10">
    <source>
        <dbReference type="EMBL" id="OYD59788.1"/>
    </source>
</evidence>
<evidence type="ECO:0000313" key="11">
    <source>
        <dbReference type="Proteomes" id="UP000215059"/>
    </source>
</evidence>
<dbReference type="Proteomes" id="UP000215059">
    <property type="component" value="Unassembled WGS sequence"/>
</dbReference>
<dbReference type="InterPro" id="IPR000415">
    <property type="entry name" value="Nitroreductase-like"/>
</dbReference>
<keyword evidence="3 7" id="KW-0288">FMN</keyword>
<dbReference type="PANTHER" id="PTHR43821">
    <property type="entry name" value="NAD(P)H NITROREDUCTASE YDJA-RELATED"/>
    <property type="match status" value="1"/>
</dbReference>
<evidence type="ECO:0000256" key="3">
    <source>
        <dbReference type="ARBA" id="ARBA00022643"/>
    </source>
</evidence>
<dbReference type="GO" id="GO:0016491">
    <property type="term" value="F:oxidoreductase activity"/>
    <property type="evidence" value="ECO:0007669"/>
    <property type="project" value="UniProtKB-UniRule"/>
</dbReference>
<dbReference type="SUPFAM" id="SSF55469">
    <property type="entry name" value="FMN-dependent nitroreductase-like"/>
    <property type="match status" value="1"/>
</dbReference>
<feature type="binding site" evidence="8">
    <location>
        <position position="39"/>
    </location>
    <ligand>
        <name>FMN</name>
        <dbReference type="ChEBI" id="CHEBI:58210"/>
        <note>ligand shared between dimeric partners</note>
    </ligand>
</feature>
<comment type="caution">
    <text evidence="10">The sequence shown here is derived from an EMBL/GenBank/DDBJ whole genome shotgun (WGS) entry which is preliminary data.</text>
</comment>
<sequence length="184" mass="20489">MNTFNSITTRRSIGIVKDEPVPKEMIEKILTAGASAPSHYRTEPWRFFVLTGDSRLRLGEVLAEIASSNPNSLSNPGRAKKMPLRAPVIIAVAAVHSDRKNVLIKEEYAAVCCAVQNMLLTAHDLGLGAIWRTGAAAYHPKVKDFFKLPQSSEMVAFLYIGYPENEAKDVKKNSYETYTVWMET</sequence>
<keyword evidence="5 7" id="KW-0560">Oxidoreductase</keyword>
<comment type="cofactor">
    <cofactor evidence="8">
        <name>FMN</name>
        <dbReference type="ChEBI" id="CHEBI:58210"/>
    </cofactor>
    <text evidence="8">Binds 1 FMN per subunit.</text>
</comment>
<protein>
    <recommendedName>
        <fullName evidence="7">Putative NAD(P)H nitroreductase</fullName>
        <ecNumber evidence="7">1.-.-.-</ecNumber>
    </recommendedName>
</protein>
<dbReference type="InterPro" id="IPR029479">
    <property type="entry name" value="Nitroreductase"/>
</dbReference>
<keyword evidence="6 7" id="KW-0520">NAD</keyword>
<accession>A0A235FEK7</accession>
<name>A0A235FEK7_9BACL</name>
<evidence type="ECO:0000256" key="5">
    <source>
        <dbReference type="ARBA" id="ARBA00023002"/>
    </source>
</evidence>